<feature type="region of interest" description="Disordered" evidence="1">
    <location>
        <begin position="193"/>
        <end position="214"/>
    </location>
</feature>
<dbReference type="EMBL" id="BKCJ010504181">
    <property type="protein sequence ID" value="GFA87023.1"/>
    <property type="molecule type" value="Genomic_DNA"/>
</dbReference>
<name>A0A699KC23_TANCI</name>
<evidence type="ECO:0000256" key="1">
    <source>
        <dbReference type="SAM" id="MobiDB-lite"/>
    </source>
</evidence>
<evidence type="ECO:0008006" key="3">
    <source>
        <dbReference type="Google" id="ProtNLM"/>
    </source>
</evidence>
<reference evidence="2" key="1">
    <citation type="journal article" date="2019" name="Sci. Rep.">
        <title>Draft genome of Tanacetum cinerariifolium, the natural source of mosquito coil.</title>
        <authorList>
            <person name="Yamashiro T."/>
            <person name="Shiraishi A."/>
            <person name="Satake H."/>
            <person name="Nakayama K."/>
        </authorList>
    </citation>
    <scope>NUCLEOTIDE SEQUENCE</scope>
</reference>
<sequence length="239" mass="27046">MDDMTTPSGQAPVVAPPVCTDEEIVPRIRWVLIGKSNCSLDLDKKQSNPIIKMAVDLLMHTNFHRVFTASSTIPSLYIQQFWDTIQYDKKAGSYRCQLDKQWFVHTKDTLMEALQITPINNNQAFVAHPSADVLVDFVNQLGYPKLFSAKGTKREVFGRPIPDSLVTADIREASYYQEYQANVAKHRRFLAGETGSAQDSPAPKLAKPARKPNPTAQKARINILQYLIYLRMCKDFPTK</sequence>
<protein>
    <recommendedName>
        <fullName evidence="3">Monodehydroascorbate reductase</fullName>
    </recommendedName>
</protein>
<gene>
    <name evidence="2" type="ORF">Tci_658995</name>
</gene>
<comment type="caution">
    <text evidence="2">The sequence shown here is derived from an EMBL/GenBank/DDBJ whole genome shotgun (WGS) entry which is preliminary data.</text>
</comment>
<organism evidence="2">
    <name type="scientific">Tanacetum cinerariifolium</name>
    <name type="common">Dalmatian daisy</name>
    <name type="synonym">Chrysanthemum cinerariifolium</name>
    <dbReference type="NCBI Taxonomy" id="118510"/>
    <lineage>
        <taxon>Eukaryota</taxon>
        <taxon>Viridiplantae</taxon>
        <taxon>Streptophyta</taxon>
        <taxon>Embryophyta</taxon>
        <taxon>Tracheophyta</taxon>
        <taxon>Spermatophyta</taxon>
        <taxon>Magnoliopsida</taxon>
        <taxon>eudicotyledons</taxon>
        <taxon>Gunneridae</taxon>
        <taxon>Pentapetalae</taxon>
        <taxon>asterids</taxon>
        <taxon>campanulids</taxon>
        <taxon>Asterales</taxon>
        <taxon>Asteraceae</taxon>
        <taxon>Asteroideae</taxon>
        <taxon>Anthemideae</taxon>
        <taxon>Anthemidinae</taxon>
        <taxon>Tanacetum</taxon>
    </lineage>
</organism>
<accession>A0A699KC23</accession>
<proteinExistence type="predicted"/>
<evidence type="ECO:0000313" key="2">
    <source>
        <dbReference type="EMBL" id="GFA87023.1"/>
    </source>
</evidence>
<dbReference type="AlphaFoldDB" id="A0A699KC23"/>